<dbReference type="InterPro" id="IPR005467">
    <property type="entry name" value="His_kinase_dom"/>
</dbReference>
<evidence type="ECO:0000256" key="5">
    <source>
        <dbReference type="SAM" id="Phobius"/>
    </source>
</evidence>
<name>A0A835ILA9_9MAGN</name>
<dbReference type="SMART" id="SM00387">
    <property type="entry name" value="HATPase_c"/>
    <property type="match status" value="1"/>
</dbReference>
<dbReference type="CDD" id="cd17546">
    <property type="entry name" value="REC_hyHK_CKI1_RcsC-like"/>
    <property type="match status" value="1"/>
</dbReference>
<dbReference type="SUPFAM" id="SSF47384">
    <property type="entry name" value="Homodimeric domain of signal transducing histidine kinase"/>
    <property type="match status" value="1"/>
</dbReference>
<reference evidence="8 9" key="1">
    <citation type="submission" date="2020-10" db="EMBL/GenBank/DDBJ databases">
        <title>The Coptis chinensis genome and diversification of protoberbering-type alkaloids.</title>
        <authorList>
            <person name="Wang B."/>
            <person name="Shu S."/>
            <person name="Song C."/>
            <person name="Liu Y."/>
        </authorList>
    </citation>
    <scope>NUCLEOTIDE SEQUENCE [LARGE SCALE GENOMIC DNA]</scope>
    <source>
        <strain evidence="8">HL-2020</strain>
        <tissue evidence="8">Leaf</tissue>
    </source>
</reference>
<dbReference type="EC" id="2.7.13.3" evidence="2"/>
<sequence length="813" mass="90909">MGKRYDEKKRLNSLISIDSSWLREALMNNPNGASLGRGWGKDQEQLFLSTVAIDGLGVVSIGFPVKNYMDAISRIDLHGGDMYLATKDGISLAQTGPHRVKLNNGSVSIVGTNSSENLATSQNIPCEPSDETLRVKNVDIRGKKYVVYCLPLKIAGVPSVSVVVYPHKGLVGVVQRHSKTAVVLLILLLISLVITVFSFIYLITRYFRREMFLCASLIKHMETTQQAERKSVNKSLAFASASHDLRSSLAALDGIITLCIAEVIPNSEIHMNLEQMRTFTADLVGLLNSVLDTSKVEAGKMQLTEEEFNLARFLEESVNLYYPVGKNKGIDLVLDPCDESVLKHSLVKGDRRKLQRVLNNLLHNAIKFTSDGHIIIRAWDFVQVKGTAHEHEGTGLGLGIVQSLVRLMGGDIGIMDKDLSERGTCFRFNIFLSSCEAAYGTSTAEGEDTRLLVDRFPMEISQNLDLNFINQSPRPEGSHVVLFIERGGRRRIVQRFLQSTGARVWTVDRLEHIFHTLERITHKCHLDHLSSSGKSNLGSDYLSNSASLGKTDVCINIRNEMDYQSPFRRKTTSKTTSSFVLVIIDFSAAHFSDDQFSELNSMLESFQKDICDSRCRVVWLYTPETNVEARRLDEKKLAKCELIVSKPLHGSRLFQLLKLLPEFGGAITIDGYRPNFTEEIAQPSSSPGPSTGRIQEKLGATVECCENGEEAVLQVCGALRESDQRSSKLPYDFIFMDCQMPIMNGFEAARQIRLEERLYNVRFTIIALTAHTEAEQHRMIVLAGMDAIIIKPISGQKVYEAIHSIENYNEEFE</sequence>
<dbReference type="OrthoDB" id="60033at2759"/>
<gene>
    <name evidence="8" type="ORF">IFM89_010231</name>
</gene>
<evidence type="ECO:0000256" key="1">
    <source>
        <dbReference type="ARBA" id="ARBA00000085"/>
    </source>
</evidence>
<dbReference type="PANTHER" id="PTHR43719">
    <property type="entry name" value="TWO-COMPONENT HISTIDINE KINASE"/>
    <property type="match status" value="1"/>
</dbReference>
<feature type="transmembrane region" description="Helical" evidence="5">
    <location>
        <begin position="181"/>
        <end position="203"/>
    </location>
</feature>
<feature type="domain" description="Response regulatory" evidence="7">
    <location>
        <begin position="677"/>
        <end position="806"/>
    </location>
</feature>
<dbReference type="Pfam" id="PF02518">
    <property type="entry name" value="HATPase_c"/>
    <property type="match status" value="1"/>
</dbReference>
<dbReference type="InterPro" id="IPR050956">
    <property type="entry name" value="2C_system_His_kinase"/>
</dbReference>
<keyword evidence="5" id="KW-0812">Transmembrane</keyword>
<keyword evidence="3 4" id="KW-0597">Phosphoprotein</keyword>
<comment type="caution">
    <text evidence="8">The sequence shown here is derived from an EMBL/GenBank/DDBJ whole genome shotgun (WGS) entry which is preliminary data.</text>
</comment>
<evidence type="ECO:0000256" key="4">
    <source>
        <dbReference type="PROSITE-ProRule" id="PRU00169"/>
    </source>
</evidence>
<dbReference type="SUPFAM" id="SSF55874">
    <property type="entry name" value="ATPase domain of HSP90 chaperone/DNA topoisomerase II/histidine kinase"/>
    <property type="match status" value="1"/>
</dbReference>
<dbReference type="PROSITE" id="PS50109">
    <property type="entry name" value="HIS_KIN"/>
    <property type="match status" value="1"/>
</dbReference>
<dbReference type="Gene3D" id="1.10.287.130">
    <property type="match status" value="1"/>
</dbReference>
<evidence type="ECO:0000256" key="3">
    <source>
        <dbReference type="ARBA" id="ARBA00022553"/>
    </source>
</evidence>
<dbReference type="PANTHER" id="PTHR43719:SF75">
    <property type="entry name" value="HISTIDINE KINASE CKI1"/>
    <property type="match status" value="1"/>
</dbReference>
<evidence type="ECO:0000259" key="6">
    <source>
        <dbReference type="PROSITE" id="PS50109"/>
    </source>
</evidence>
<dbReference type="InterPro" id="IPR036890">
    <property type="entry name" value="HATPase_C_sf"/>
</dbReference>
<dbReference type="SUPFAM" id="SSF52172">
    <property type="entry name" value="CheY-like"/>
    <property type="match status" value="1"/>
</dbReference>
<dbReference type="InterPro" id="IPR011006">
    <property type="entry name" value="CheY-like_superfamily"/>
</dbReference>
<dbReference type="Gene3D" id="3.40.50.2300">
    <property type="match status" value="1"/>
</dbReference>
<dbReference type="InterPro" id="IPR001789">
    <property type="entry name" value="Sig_transdc_resp-reg_receiver"/>
</dbReference>
<protein>
    <recommendedName>
        <fullName evidence="2">histidine kinase</fullName>
        <ecNumber evidence="2">2.7.13.3</ecNumber>
    </recommendedName>
</protein>
<dbReference type="InterPro" id="IPR003661">
    <property type="entry name" value="HisK_dim/P_dom"/>
</dbReference>
<dbReference type="Pfam" id="PF00072">
    <property type="entry name" value="Response_reg"/>
    <property type="match status" value="1"/>
</dbReference>
<evidence type="ECO:0000256" key="2">
    <source>
        <dbReference type="ARBA" id="ARBA00012438"/>
    </source>
</evidence>
<dbReference type="CDD" id="cd00082">
    <property type="entry name" value="HisKA"/>
    <property type="match status" value="1"/>
</dbReference>
<feature type="domain" description="Histidine kinase" evidence="6">
    <location>
        <begin position="240"/>
        <end position="434"/>
    </location>
</feature>
<comment type="catalytic activity">
    <reaction evidence="1">
        <text>ATP + protein L-histidine = ADP + protein N-phospho-L-histidine.</text>
        <dbReference type="EC" id="2.7.13.3"/>
    </reaction>
</comment>
<dbReference type="GO" id="GO:0000155">
    <property type="term" value="F:phosphorelay sensor kinase activity"/>
    <property type="evidence" value="ECO:0007669"/>
    <property type="project" value="InterPro"/>
</dbReference>
<dbReference type="InterPro" id="IPR036097">
    <property type="entry name" value="HisK_dim/P_sf"/>
</dbReference>
<dbReference type="SMART" id="SM00448">
    <property type="entry name" value="REC"/>
    <property type="match status" value="1"/>
</dbReference>
<dbReference type="InterPro" id="IPR003594">
    <property type="entry name" value="HATPase_dom"/>
</dbReference>
<dbReference type="PROSITE" id="PS50110">
    <property type="entry name" value="RESPONSE_REGULATORY"/>
    <property type="match status" value="1"/>
</dbReference>
<evidence type="ECO:0000259" key="7">
    <source>
        <dbReference type="PROSITE" id="PS50110"/>
    </source>
</evidence>
<evidence type="ECO:0000313" key="9">
    <source>
        <dbReference type="Proteomes" id="UP000631114"/>
    </source>
</evidence>
<keyword evidence="5" id="KW-0472">Membrane</keyword>
<keyword evidence="5" id="KW-1133">Transmembrane helix</keyword>
<dbReference type="Gene3D" id="3.30.565.10">
    <property type="entry name" value="Histidine kinase-like ATPase, C-terminal domain"/>
    <property type="match status" value="2"/>
</dbReference>
<proteinExistence type="predicted"/>
<dbReference type="EMBL" id="JADFTS010000002">
    <property type="protein sequence ID" value="KAF9619920.1"/>
    <property type="molecule type" value="Genomic_DNA"/>
</dbReference>
<feature type="modified residue" description="4-aspartylphosphate" evidence="4">
    <location>
        <position position="737"/>
    </location>
</feature>
<organism evidence="8 9">
    <name type="scientific">Coptis chinensis</name>
    <dbReference type="NCBI Taxonomy" id="261450"/>
    <lineage>
        <taxon>Eukaryota</taxon>
        <taxon>Viridiplantae</taxon>
        <taxon>Streptophyta</taxon>
        <taxon>Embryophyta</taxon>
        <taxon>Tracheophyta</taxon>
        <taxon>Spermatophyta</taxon>
        <taxon>Magnoliopsida</taxon>
        <taxon>Ranunculales</taxon>
        <taxon>Ranunculaceae</taxon>
        <taxon>Coptidoideae</taxon>
        <taxon>Coptis</taxon>
    </lineage>
</organism>
<accession>A0A835ILA9</accession>
<dbReference type="Proteomes" id="UP000631114">
    <property type="component" value="Unassembled WGS sequence"/>
</dbReference>
<dbReference type="SMART" id="SM00388">
    <property type="entry name" value="HisKA"/>
    <property type="match status" value="1"/>
</dbReference>
<keyword evidence="9" id="KW-1185">Reference proteome</keyword>
<dbReference type="AlphaFoldDB" id="A0A835ILA9"/>
<evidence type="ECO:0000313" key="8">
    <source>
        <dbReference type="EMBL" id="KAF9619920.1"/>
    </source>
</evidence>